<comment type="caution">
    <text evidence="5">The sequence shown here is derived from an EMBL/GenBank/DDBJ whole genome shotgun (WGS) entry which is preliminary data.</text>
</comment>
<keyword evidence="3" id="KW-0804">Transcription</keyword>
<gene>
    <name evidence="5" type="ORF">GCM10010315_46550</name>
</gene>
<dbReference type="SUPFAM" id="SSF46785">
    <property type="entry name" value="Winged helix' DNA-binding domain"/>
    <property type="match status" value="1"/>
</dbReference>
<dbReference type="InterPro" id="IPR036390">
    <property type="entry name" value="WH_DNA-bd_sf"/>
</dbReference>
<proteinExistence type="predicted"/>
<dbReference type="InterPro" id="IPR051011">
    <property type="entry name" value="Metal_resp_trans_reg"/>
</dbReference>
<dbReference type="SMART" id="SM00418">
    <property type="entry name" value="HTH_ARSR"/>
    <property type="match status" value="1"/>
</dbReference>
<keyword evidence="2" id="KW-0238">DNA-binding</keyword>
<dbReference type="InterPro" id="IPR011991">
    <property type="entry name" value="ArsR-like_HTH"/>
</dbReference>
<dbReference type="InterPro" id="IPR001845">
    <property type="entry name" value="HTH_ArsR_DNA-bd_dom"/>
</dbReference>
<dbReference type="EMBL" id="BAAASL010000019">
    <property type="protein sequence ID" value="GAA2722114.1"/>
    <property type="molecule type" value="Genomic_DNA"/>
</dbReference>
<dbReference type="PANTHER" id="PTHR43132:SF8">
    <property type="entry name" value="HTH-TYPE TRANSCRIPTIONAL REGULATOR KMTR"/>
    <property type="match status" value="1"/>
</dbReference>
<organism evidence="5 6">
    <name type="scientific">Streptomyces luteosporeus</name>
    <dbReference type="NCBI Taxonomy" id="173856"/>
    <lineage>
        <taxon>Bacteria</taxon>
        <taxon>Bacillati</taxon>
        <taxon>Actinomycetota</taxon>
        <taxon>Actinomycetes</taxon>
        <taxon>Kitasatosporales</taxon>
        <taxon>Streptomycetaceae</taxon>
        <taxon>Streptomyces</taxon>
    </lineage>
</organism>
<dbReference type="PANTHER" id="PTHR43132">
    <property type="entry name" value="ARSENICAL RESISTANCE OPERON REPRESSOR ARSR-RELATED"/>
    <property type="match status" value="1"/>
</dbReference>
<keyword evidence="6" id="KW-1185">Reference proteome</keyword>
<dbReference type="Proteomes" id="UP001500886">
    <property type="component" value="Unassembled WGS sequence"/>
</dbReference>
<evidence type="ECO:0000256" key="3">
    <source>
        <dbReference type="ARBA" id="ARBA00023163"/>
    </source>
</evidence>
<name>A0ABP6GGD6_9ACTN</name>
<reference evidence="6" key="1">
    <citation type="journal article" date="2019" name="Int. J. Syst. Evol. Microbiol.">
        <title>The Global Catalogue of Microorganisms (GCM) 10K type strain sequencing project: providing services to taxonomists for standard genome sequencing and annotation.</title>
        <authorList>
            <consortium name="The Broad Institute Genomics Platform"/>
            <consortium name="The Broad Institute Genome Sequencing Center for Infectious Disease"/>
            <person name="Wu L."/>
            <person name="Ma J."/>
        </authorList>
    </citation>
    <scope>NUCLEOTIDE SEQUENCE [LARGE SCALE GENOMIC DNA]</scope>
    <source>
        <strain evidence="6">JCM 4542</strain>
    </source>
</reference>
<feature type="domain" description="HTH arsR-type" evidence="4">
    <location>
        <begin position="255"/>
        <end position="329"/>
    </location>
</feature>
<dbReference type="InterPro" id="IPR036388">
    <property type="entry name" value="WH-like_DNA-bd_sf"/>
</dbReference>
<dbReference type="RefSeq" id="WP_344437461.1">
    <property type="nucleotide sequence ID" value="NZ_BAAASL010000019.1"/>
</dbReference>
<accession>A0ABP6GGD6</accession>
<dbReference type="Pfam" id="PF12802">
    <property type="entry name" value="MarR_2"/>
    <property type="match status" value="1"/>
</dbReference>
<evidence type="ECO:0000259" key="4">
    <source>
        <dbReference type="SMART" id="SM00418"/>
    </source>
</evidence>
<evidence type="ECO:0000313" key="5">
    <source>
        <dbReference type="EMBL" id="GAA2722114.1"/>
    </source>
</evidence>
<protein>
    <submittedName>
        <fullName evidence="5">Winged helix-turn-helix domain-containing protein</fullName>
    </submittedName>
</protein>
<dbReference type="Gene3D" id="1.10.10.10">
    <property type="entry name" value="Winged helix-like DNA-binding domain superfamily/Winged helix DNA-binding domain"/>
    <property type="match status" value="1"/>
</dbReference>
<sequence length="337" mass="36305">MAYRIHFTAQDLARTRVAGTPLPLAELGTAARTLRDRSRPLLFDAWRGRVAGGLSGPARMALSLIPPVGFSPTFLNLPRTGEPRALLEEVRRTPRRVVAAELATIAERQPLPRWAHRLPGDPVLLGQLCDGLEELFDRLLGPYWERLAGSFAADRSLRTRQLLGGGVEALLMQANPQWITWRAPVLEVRMANDADGDLYLEGQGLLLVPSLFGSRSLVDADALPRPVVTYPAGPDRTLHRLALLAPPRGPARPGSALVALVGQTRAHVLGAVADHPGCTTKELAALVGVAQASASEHATVLRRAGLIRTLRHRNNALHSITRLGAELLDGAGVDVQV</sequence>
<evidence type="ECO:0000313" key="6">
    <source>
        <dbReference type="Proteomes" id="UP001500886"/>
    </source>
</evidence>
<keyword evidence="1" id="KW-0805">Transcription regulation</keyword>
<evidence type="ECO:0000256" key="2">
    <source>
        <dbReference type="ARBA" id="ARBA00023125"/>
    </source>
</evidence>
<evidence type="ECO:0000256" key="1">
    <source>
        <dbReference type="ARBA" id="ARBA00023015"/>
    </source>
</evidence>
<dbReference type="CDD" id="cd00090">
    <property type="entry name" value="HTH_ARSR"/>
    <property type="match status" value="1"/>
</dbReference>
<dbReference type="InterPro" id="IPR000835">
    <property type="entry name" value="HTH_MarR-typ"/>
</dbReference>